<dbReference type="NCBIfam" id="TIGR04402">
    <property type="entry name" value="mob_CxxC_CxxC"/>
    <property type="match status" value="1"/>
</dbReference>
<accession>A0ABQ1VCD6</accession>
<gene>
    <name evidence="2" type="ORF">GCM10011339_42910</name>
</gene>
<evidence type="ECO:0008006" key="4">
    <source>
        <dbReference type="Google" id="ProtNLM"/>
    </source>
</evidence>
<organism evidence="2 3">
    <name type="scientific">Echinicola rosea</name>
    <dbReference type="NCBI Taxonomy" id="1807691"/>
    <lineage>
        <taxon>Bacteria</taxon>
        <taxon>Pseudomonadati</taxon>
        <taxon>Bacteroidota</taxon>
        <taxon>Cytophagia</taxon>
        <taxon>Cytophagales</taxon>
        <taxon>Cyclobacteriaceae</taxon>
        <taxon>Echinicola</taxon>
    </lineage>
</organism>
<keyword evidence="1" id="KW-0472">Membrane</keyword>
<reference evidence="3" key="1">
    <citation type="journal article" date="2019" name="Int. J. Syst. Evol. Microbiol.">
        <title>The Global Catalogue of Microorganisms (GCM) 10K type strain sequencing project: providing services to taxonomists for standard genome sequencing and annotation.</title>
        <authorList>
            <consortium name="The Broad Institute Genomics Platform"/>
            <consortium name="The Broad Institute Genome Sequencing Center for Infectious Disease"/>
            <person name="Wu L."/>
            <person name="Ma J."/>
        </authorList>
    </citation>
    <scope>NUCLEOTIDE SEQUENCE [LARGE SCALE GENOMIC DNA]</scope>
    <source>
        <strain evidence="3">CGMCC 1.15407</strain>
    </source>
</reference>
<protein>
    <recommendedName>
        <fullName evidence="4">SMODS and SLOG-associating 2TM effector domain-containing protein</fullName>
    </recommendedName>
</protein>
<evidence type="ECO:0000256" key="1">
    <source>
        <dbReference type="SAM" id="Phobius"/>
    </source>
</evidence>
<keyword evidence="1" id="KW-0812">Transmembrane</keyword>
<sequence>MTNEVEILRRDAWDKAIHSFGKAYIFSKRAEFYNRWIRFVTILGIIVPVTIGATASGYGFNSEILKHTIAISIPLTILQLIISVFALVNNWSDYLSYSLEATNDYGNLSKAFKKLGKNPPKDIPDLKHQLELLETKYNSRSDQDSKYGPKERELRKGMRYALREFQRQCIGCKTTPLSVESTDCEVCGNFKRNIIQKLLVHG</sequence>
<evidence type="ECO:0000313" key="3">
    <source>
        <dbReference type="Proteomes" id="UP000647339"/>
    </source>
</evidence>
<name>A0ABQ1VCD6_9BACT</name>
<keyword evidence="1" id="KW-1133">Transmembrane helix</keyword>
<keyword evidence="3" id="KW-1185">Reference proteome</keyword>
<dbReference type="Proteomes" id="UP000647339">
    <property type="component" value="Unassembled WGS sequence"/>
</dbReference>
<dbReference type="EMBL" id="BMIU01000033">
    <property type="protein sequence ID" value="GGF49732.1"/>
    <property type="molecule type" value="Genomic_DNA"/>
</dbReference>
<dbReference type="RefSeq" id="WP_137402962.1">
    <property type="nucleotide sequence ID" value="NZ_BMIU01000033.1"/>
</dbReference>
<comment type="caution">
    <text evidence="2">The sequence shown here is derived from an EMBL/GenBank/DDBJ whole genome shotgun (WGS) entry which is preliminary data.</text>
</comment>
<feature type="transmembrane region" description="Helical" evidence="1">
    <location>
        <begin position="64"/>
        <end position="88"/>
    </location>
</feature>
<feature type="transmembrane region" description="Helical" evidence="1">
    <location>
        <begin position="36"/>
        <end position="58"/>
    </location>
</feature>
<proteinExistence type="predicted"/>
<evidence type="ECO:0000313" key="2">
    <source>
        <dbReference type="EMBL" id="GGF49732.1"/>
    </source>
</evidence>
<dbReference type="InterPro" id="IPR030914">
    <property type="entry name" value="Mob_CxxC_CxxC"/>
</dbReference>